<sequence length="47" mass="5272">RSEYDNINQQVEDDWLRRAGADSFVERVGGAKYLGPGANMVPLNKPH</sequence>
<evidence type="ECO:0000313" key="1">
    <source>
        <dbReference type="EMBL" id="GBN79926.1"/>
    </source>
</evidence>
<name>A0A4Y2RWZ9_ARAVE</name>
<keyword evidence="2" id="KW-1185">Reference proteome</keyword>
<gene>
    <name evidence="1" type="ORF">AVEN_225131-2_1</name>
</gene>
<reference evidence="1 2" key="1">
    <citation type="journal article" date="2019" name="Sci. Rep.">
        <title>Orb-weaving spider Araneus ventricosus genome elucidates the spidroin gene catalogue.</title>
        <authorList>
            <person name="Kono N."/>
            <person name="Nakamura H."/>
            <person name="Ohtoshi R."/>
            <person name="Moran D.A.P."/>
            <person name="Shinohara A."/>
            <person name="Yoshida Y."/>
            <person name="Fujiwara M."/>
            <person name="Mori M."/>
            <person name="Tomita M."/>
            <person name="Arakawa K."/>
        </authorList>
    </citation>
    <scope>NUCLEOTIDE SEQUENCE [LARGE SCALE GENOMIC DNA]</scope>
</reference>
<dbReference type="Proteomes" id="UP000499080">
    <property type="component" value="Unassembled WGS sequence"/>
</dbReference>
<accession>A0A4Y2RWZ9</accession>
<comment type="caution">
    <text evidence="1">The sequence shown here is derived from an EMBL/GenBank/DDBJ whole genome shotgun (WGS) entry which is preliminary data.</text>
</comment>
<protein>
    <submittedName>
        <fullName evidence="1">Uncharacterized protein</fullName>
    </submittedName>
</protein>
<dbReference type="AlphaFoldDB" id="A0A4Y2RWZ9"/>
<evidence type="ECO:0000313" key="2">
    <source>
        <dbReference type="Proteomes" id="UP000499080"/>
    </source>
</evidence>
<feature type="non-terminal residue" evidence="1">
    <location>
        <position position="1"/>
    </location>
</feature>
<organism evidence="1 2">
    <name type="scientific">Araneus ventricosus</name>
    <name type="common">Orbweaver spider</name>
    <name type="synonym">Epeira ventricosa</name>
    <dbReference type="NCBI Taxonomy" id="182803"/>
    <lineage>
        <taxon>Eukaryota</taxon>
        <taxon>Metazoa</taxon>
        <taxon>Ecdysozoa</taxon>
        <taxon>Arthropoda</taxon>
        <taxon>Chelicerata</taxon>
        <taxon>Arachnida</taxon>
        <taxon>Araneae</taxon>
        <taxon>Araneomorphae</taxon>
        <taxon>Entelegynae</taxon>
        <taxon>Araneoidea</taxon>
        <taxon>Araneidae</taxon>
        <taxon>Araneus</taxon>
    </lineage>
</organism>
<proteinExistence type="predicted"/>
<dbReference type="EMBL" id="BGPR01018707">
    <property type="protein sequence ID" value="GBN79926.1"/>
    <property type="molecule type" value="Genomic_DNA"/>
</dbReference>